<sequence length="297" mass="32918">MNRHRWTSGLLYLTVITLLFSWALPTPASADAVAGETVVTLGHDLTPQQKEQILQEMNVDSGVKTITVTNQEEHRYLGKYLNRATIGNRALSSARITLAKQGTGIKVQTHNITTITEQMYANALITAGVTDAEVYVTAPMQVSGTAGLTGILKAFETAADQSISEEQKQVANEEMVRTSELGKKLGDNDKAAQFMTQVKEEIADKKPDSPEQVRDIIVNVAGDLNINLNNQEINNITNMMYKFSQLDIDWDRFSNQLEKLKGNLGQIVDSKEAQGFFDKLWAWLSDLFDSLKSVFSS</sequence>
<dbReference type="InterPro" id="IPR009343">
    <property type="entry name" value="DUF1002"/>
</dbReference>
<dbReference type="Proteomes" id="UP000186795">
    <property type="component" value="Unassembled WGS sequence"/>
</dbReference>
<dbReference type="RefSeq" id="WP_009708126.1">
    <property type="nucleotide sequence ID" value="NZ_CP048103.1"/>
</dbReference>
<evidence type="ECO:0000256" key="1">
    <source>
        <dbReference type="SAM" id="SignalP"/>
    </source>
</evidence>
<dbReference type="AlphaFoldDB" id="A0A1N7M0D8"/>
<feature type="signal peptide" evidence="1">
    <location>
        <begin position="1"/>
        <end position="30"/>
    </location>
</feature>
<dbReference type="Pfam" id="PF06207">
    <property type="entry name" value="DUF1002"/>
    <property type="match status" value="1"/>
</dbReference>
<protein>
    <submittedName>
        <fullName evidence="2">Uncharacterized protein YpuA, DUF1002 family</fullName>
    </submittedName>
</protein>
<keyword evidence="1" id="KW-0732">Signal</keyword>
<accession>A0A1N7M0D8</accession>
<evidence type="ECO:0000313" key="3">
    <source>
        <dbReference type="Proteomes" id="UP000186795"/>
    </source>
</evidence>
<evidence type="ECO:0000313" key="2">
    <source>
        <dbReference type="EMBL" id="SIS79556.1"/>
    </source>
</evidence>
<proteinExistence type="predicted"/>
<dbReference type="OrthoDB" id="9810153at2"/>
<name>A0A1N7M0D8_9BACL</name>
<dbReference type="EMBL" id="FTOD01000005">
    <property type="protein sequence ID" value="SIS79556.1"/>
    <property type="molecule type" value="Genomic_DNA"/>
</dbReference>
<reference evidence="3" key="1">
    <citation type="submission" date="2017-01" db="EMBL/GenBank/DDBJ databases">
        <authorList>
            <person name="Varghese N."/>
            <person name="Submissions S."/>
        </authorList>
    </citation>
    <scope>NUCLEOTIDE SEQUENCE [LARGE SCALE GENOMIC DNA]</scope>
    <source>
        <strain evidence="3">DSM 45196</strain>
    </source>
</reference>
<keyword evidence="3" id="KW-1185">Reference proteome</keyword>
<gene>
    <name evidence="2" type="ORF">SAMN05421790_105116</name>
</gene>
<organism evidence="2 3">
    <name type="scientific">Kroppenstedtia eburnea</name>
    <dbReference type="NCBI Taxonomy" id="714067"/>
    <lineage>
        <taxon>Bacteria</taxon>
        <taxon>Bacillati</taxon>
        <taxon>Bacillota</taxon>
        <taxon>Bacilli</taxon>
        <taxon>Bacillales</taxon>
        <taxon>Thermoactinomycetaceae</taxon>
        <taxon>Kroppenstedtia</taxon>
    </lineage>
</organism>
<feature type="chain" id="PRO_5009943407" evidence="1">
    <location>
        <begin position="31"/>
        <end position="297"/>
    </location>
</feature>